<protein>
    <submittedName>
        <fullName evidence="1">Uncharacterized protein</fullName>
    </submittedName>
</protein>
<evidence type="ECO:0000313" key="1">
    <source>
        <dbReference type="EMBL" id="GFH54508.1"/>
    </source>
</evidence>
<accession>A0AAD3CYS2</accession>
<comment type="caution">
    <text evidence="1">The sequence shown here is derived from an EMBL/GenBank/DDBJ whole genome shotgun (WGS) entry which is preliminary data.</text>
</comment>
<name>A0AAD3CYS2_9STRA</name>
<evidence type="ECO:0000313" key="2">
    <source>
        <dbReference type="Proteomes" id="UP001054902"/>
    </source>
</evidence>
<dbReference type="Proteomes" id="UP001054902">
    <property type="component" value="Unassembled WGS sequence"/>
</dbReference>
<gene>
    <name evidence="1" type="ORF">CTEN210_10984</name>
</gene>
<reference evidence="1 2" key="1">
    <citation type="journal article" date="2021" name="Sci. Rep.">
        <title>The genome of the diatom Chaetoceros tenuissimus carries an ancient integrated fragment of an extant virus.</title>
        <authorList>
            <person name="Hongo Y."/>
            <person name="Kimura K."/>
            <person name="Takaki Y."/>
            <person name="Yoshida Y."/>
            <person name="Baba S."/>
            <person name="Kobayashi G."/>
            <person name="Nagasaki K."/>
            <person name="Hano T."/>
            <person name="Tomaru Y."/>
        </authorList>
    </citation>
    <scope>NUCLEOTIDE SEQUENCE [LARGE SCALE GENOMIC DNA]</scope>
    <source>
        <strain evidence="1 2">NIES-3715</strain>
    </source>
</reference>
<keyword evidence="2" id="KW-1185">Reference proteome</keyword>
<dbReference type="EMBL" id="BLLK01000047">
    <property type="protein sequence ID" value="GFH54508.1"/>
    <property type="molecule type" value="Genomic_DNA"/>
</dbReference>
<proteinExistence type="predicted"/>
<sequence>MKRQRISTCLHGFSDVMHCEDCIMTVGSTPSNFNRCEQQLNFVERRRKGGFVEEEKKTASPVHDKYAHRYNGVAPTYSRVGNVLPYTRVPERLYPAPASYGWAFTGSCEHEKAEYYERDSPVGKIFLNFYYTSGTIQVVLKHYMEGEIQLFKKGRSLLPDVYKNVLYDPMNNTDVRFRRRGAQAIQF</sequence>
<dbReference type="AlphaFoldDB" id="A0AAD3CYS2"/>
<organism evidence="1 2">
    <name type="scientific">Chaetoceros tenuissimus</name>
    <dbReference type="NCBI Taxonomy" id="426638"/>
    <lineage>
        <taxon>Eukaryota</taxon>
        <taxon>Sar</taxon>
        <taxon>Stramenopiles</taxon>
        <taxon>Ochrophyta</taxon>
        <taxon>Bacillariophyta</taxon>
        <taxon>Coscinodiscophyceae</taxon>
        <taxon>Chaetocerotophycidae</taxon>
        <taxon>Chaetocerotales</taxon>
        <taxon>Chaetocerotaceae</taxon>
        <taxon>Chaetoceros</taxon>
    </lineage>
</organism>